<dbReference type="GO" id="GO:0050661">
    <property type="term" value="F:NADP binding"/>
    <property type="evidence" value="ECO:0007669"/>
    <property type="project" value="InterPro"/>
</dbReference>
<evidence type="ECO:0000256" key="5">
    <source>
        <dbReference type="ARBA" id="ARBA00022857"/>
    </source>
</evidence>
<dbReference type="GO" id="GO:0005829">
    <property type="term" value="C:cytosol"/>
    <property type="evidence" value="ECO:0007669"/>
    <property type="project" value="TreeGrafter"/>
</dbReference>
<dbReference type="GO" id="GO:0046655">
    <property type="term" value="P:folic acid metabolic process"/>
    <property type="evidence" value="ECO:0007669"/>
    <property type="project" value="TreeGrafter"/>
</dbReference>
<dbReference type="GO" id="GO:0004146">
    <property type="term" value="F:dihydrofolate reductase activity"/>
    <property type="evidence" value="ECO:0007669"/>
    <property type="project" value="UniProtKB-EC"/>
</dbReference>
<evidence type="ECO:0000256" key="2">
    <source>
        <dbReference type="ARBA" id="ARBA00009539"/>
    </source>
</evidence>
<accession>A0A9D1K9D0</accession>
<protein>
    <recommendedName>
        <fullName evidence="3">dihydrofolate reductase</fullName>
        <ecNumber evidence="3">1.5.1.3</ecNumber>
    </recommendedName>
</protein>
<name>A0A9D1K9D0_9FIRM</name>
<dbReference type="InterPro" id="IPR012259">
    <property type="entry name" value="DHFR"/>
</dbReference>
<evidence type="ECO:0000313" key="9">
    <source>
        <dbReference type="Proteomes" id="UP000886876"/>
    </source>
</evidence>
<dbReference type="GO" id="GO:0046654">
    <property type="term" value="P:tetrahydrofolate biosynthetic process"/>
    <property type="evidence" value="ECO:0007669"/>
    <property type="project" value="InterPro"/>
</dbReference>
<dbReference type="Pfam" id="PF00186">
    <property type="entry name" value="DHFR_1"/>
    <property type="match status" value="1"/>
</dbReference>
<dbReference type="PRINTS" id="PR00070">
    <property type="entry name" value="DHFR"/>
</dbReference>
<proteinExistence type="inferred from homology"/>
<keyword evidence="6" id="KW-0560">Oxidoreductase</keyword>
<comment type="caution">
    <text evidence="8">The sequence shown here is derived from an EMBL/GenBank/DDBJ whole genome shotgun (WGS) entry which is preliminary data.</text>
</comment>
<evidence type="ECO:0000256" key="4">
    <source>
        <dbReference type="ARBA" id="ARBA00022563"/>
    </source>
</evidence>
<evidence type="ECO:0000313" key="8">
    <source>
        <dbReference type="EMBL" id="HIS98515.1"/>
    </source>
</evidence>
<comment type="similarity">
    <text evidence="2">Belongs to the dihydrofolate reductase family.</text>
</comment>
<dbReference type="EC" id="1.5.1.3" evidence="3"/>
<organism evidence="8 9">
    <name type="scientific">Candidatus Scatomorpha pullistercoris</name>
    <dbReference type="NCBI Taxonomy" id="2840929"/>
    <lineage>
        <taxon>Bacteria</taxon>
        <taxon>Bacillati</taxon>
        <taxon>Bacillota</taxon>
        <taxon>Clostridia</taxon>
        <taxon>Eubacteriales</taxon>
        <taxon>Candidatus Scatomorpha</taxon>
    </lineage>
</organism>
<dbReference type="SUPFAM" id="SSF53597">
    <property type="entry name" value="Dihydrofolate reductase-like"/>
    <property type="match status" value="1"/>
</dbReference>
<dbReference type="PANTHER" id="PTHR48069:SF3">
    <property type="entry name" value="DIHYDROFOLATE REDUCTASE"/>
    <property type="match status" value="1"/>
</dbReference>
<keyword evidence="5" id="KW-0521">NADP</keyword>
<evidence type="ECO:0000256" key="1">
    <source>
        <dbReference type="ARBA" id="ARBA00004903"/>
    </source>
</evidence>
<evidence type="ECO:0000256" key="6">
    <source>
        <dbReference type="ARBA" id="ARBA00023002"/>
    </source>
</evidence>
<gene>
    <name evidence="8" type="ORF">IAD42_11120</name>
</gene>
<evidence type="ECO:0000256" key="3">
    <source>
        <dbReference type="ARBA" id="ARBA00012856"/>
    </source>
</evidence>
<dbReference type="CDD" id="cd00209">
    <property type="entry name" value="DHFR"/>
    <property type="match status" value="1"/>
</dbReference>
<dbReference type="GO" id="GO:0006730">
    <property type="term" value="P:one-carbon metabolic process"/>
    <property type="evidence" value="ECO:0007669"/>
    <property type="project" value="UniProtKB-KW"/>
</dbReference>
<dbReference type="InterPro" id="IPR001796">
    <property type="entry name" value="DHFR_dom"/>
</dbReference>
<comment type="pathway">
    <text evidence="1">Cofactor biosynthesis; tetrahydrofolate biosynthesis; 5,6,7,8-tetrahydrofolate from 7,8-dihydrofolate: step 1/1.</text>
</comment>
<dbReference type="AlphaFoldDB" id="A0A9D1K9D0"/>
<dbReference type="PANTHER" id="PTHR48069">
    <property type="entry name" value="DIHYDROFOLATE REDUCTASE"/>
    <property type="match status" value="1"/>
</dbReference>
<reference evidence="8" key="1">
    <citation type="submission" date="2020-10" db="EMBL/GenBank/DDBJ databases">
        <authorList>
            <person name="Gilroy R."/>
        </authorList>
    </citation>
    <scope>NUCLEOTIDE SEQUENCE</scope>
    <source>
        <strain evidence="8">ChiHecec3B27-6122</strain>
    </source>
</reference>
<dbReference type="EMBL" id="DVJS01000272">
    <property type="protein sequence ID" value="HIS98515.1"/>
    <property type="molecule type" value="Genomic_DNA"/>
</dbReference>
<reference evidence="8" key="2">
    <citation type="journal article" date="2021" name="PeerJ">
        <title>Extensive microbial diversity within the chicken gut microbiome revealed by metagenomics and culture.</title>
        <authorList>
            <person name="Gilroy R."/>
            <person name="Ravi A."/>
            <person name="Getino M."/>
            <person name="Pursley I."/>
            <person name="Horton D.L."/>
            <person name="Alikhan N.F."/>
            <person name="Baker D."/>
            <person name="Gharbi K."/>
            <person name="Hall N."/>
            <person name="Watson M."/>
            <person name="Adriaenssens E.M."/>
            <person name="Foster-Nyarko E."/>
            <person name="Jarju S."/>
            <person name="Secka A."/>
            <person name="Antonio M."/>
            <person name="Oren A."/>
            <person name="Chaudhuri R.R."/>
            <person name="La Ragione R."/>
            <person name="Hildebrand F."/>
            <person name="Pallen M.J."/>
        </authorList>
    </citation>
    <scope>NUCLEOTIDE SEQUENCE</scope>
    <source>
        <strain evidence="8">ChiHecec3B27-6122</strain>
    </source>
</reference>
<keyword evidence="4" id="KW-0554">One-carbon metabolism</keyword>
<feature type="domain" description="DHFR" evidence="7">
    <location>
        <begin position="1"/>
        <end position="157"/>
    </location>
</feature>
<evidence type="ECO:0000259" key="7">
    <source>
        <dbReference type="PROSITE" id="PS51330"/>
    </source>
</evidence>
<dbReference type="Gene3D" id="3.40.430.10">
    <property type="entry name" value="Dihydrofolate Reductase, subunit A"/>
    <property type="match status" value="1"/>
</dbReference>
<sequence length="159" mass="17811">MDAIVAVYSDWGIGAEGTQPIVIPEDRRHFAQLTKGATVIVGRRTMKDFPEGKPLKGRENLVITRHVDEIEGATIVHTAREAVEATRDCERVFVIGGATVYMALFQYLDRIYVTKIGAQPKSDAYFPNLDSLPDWECAEEEKFVSGGYECSFCTYERVV</sequence>
<dbReference type="PROSITE" id="PS51330">
    <property type="entry name" value="DHFR_2"/>
    <property type="match status" value="1"/>
</dbReference>
<dbReference type="GO" id="GO:0046452">
    <property type="term" value="P:dihydrofolate metabolic process"/>
    <property type="evidence" value="ECO:0007669"/>
    <property type="project" value="TreeGrafter"/>
</dbReference>
<dbReference type="InterPro" id="IPR024072">
    <property type="entry name" value="DHFR-like_dom_sf"/>
</dbReference>
<dbReference type="Proteomes" id="UP000886876">
    <property type="component" value="Unassembled WGS sequence"/>
</dbReference>